<reference evidence="10" key="1">
    <citation type="journal article" date="2014" name="Front. Microbiol.">
        <title>High frequency of phylogenetically diverse reductive dehalogenase-homologous genes in deep subseafloor sedimentary metagenomes.</title>
        <authorList>
            <person name="Kawai M."/>
            <person name="Futagami T."/>
            <person name="Toyoda A."/>
            <person name="Takaki Y."/>
            <person name="Nishi S."/>
            <person name="Hori S."/>
            <person name="Arai W."/>
            <person name="Tsubouchi T."/>
            <person name="Morono Y."/>
            <person name="Uchiyama I."/>
            <person name="Ito T."/>
            <person name="Fujiyama A."/>
            <person name="Inagaki F."/>
            <person name="Takami H."/>
        </authorList>
    </citation>
    <scope>NUCLEOTIDE SEQUENCE</scope>
    <source>
        <strain evidence="10">Expedition CK06-06</strain>
    </source>
</reference>
<dbReference type="Gene3D" id="1.10.3720.10">
    <property type="entry name" value="MetI-like"/>
    <property type="match status" value="1"/>
</dbReference>
<evidence type="ECO:0000256" key="7">
    <source>
        <dbReference type="ARBA" id="ARBA00023136"/>
    </source>
</evidence>
<keyword evidence="6 8" id="KW-1133">Transmembrane helix</keyword>
<dbReference type="GO" id="GO:0005886">
    <property type="term" value="C:plasma membrane"/>
    <property type="evidence" value="ECO:0007669"/>
    <property type="project" value="UniProtKB-SubCell"/>
</dbReference>
<dbReference type="CDD" id="cd06261">
    <property type="entry name" value="TM_PBP2"/>
    <property type="match status" value="1"/>
</dbReference>
<feature type="non-terminal residue" evidence="10">
    <location>
        <position position="261"/>
    </location>
</feature>
<feature type="transmembrane region" description="Helical" evidence="8">
    <location>
        <begin position="132"/>
        <end position="155"/>
    </location>
</feature>
<evidence type="ECO:0000256" key="1">
    <source>
        <dbReference type="ARBA" id="ARBA00004651"/>
    </source>
</evidence>
<dbReference type="PROSITE" id="PS50928">
    <property type="entry name" value="ABC_TM1"/>
    <property type="match status" value="1"/>
</dbReference>
<keyword evidence="4" id="KW-1003">Cell membrane</keyword>
<keyword evidence="7 8" id="KW-0472">Membrane</keyword>
<sequence>RLKMIESKVKEKLKEEKVKKTTAEADVLKRKRKTLSNSQILMMLLISVWLLTVVIIPVATMLNMSFKQVEGFVLKDVFTVNNYLKFFKVEMYWRLFLKSFRMAFIVSIVAIIISYPLTYFVARRMKKFKNILFMLIIVPLWVSYLIRIIALRSILGNRGFLNVFLMQVGIIKEPLEIFLYNQFAVIITLIYIAIPFVSIPLYTALEKIPDALISASRDLGASGARTFIHVILPLSRPGLVTGFMLSFIIALGDYIIPKELG</sequence>
<comment type="caution">
    <text evidence="10">The sequence shown here is derived from an EMBL/GenBank/DDBJ whole genome shotgun (WGS) entry which is preliminary data.</text>
</comment>
<feature type="non-terminal residue" evidence="10">
    <location>
        <position position="1"/>
    </location>
</feature>
<comment type="subcellular location">
    <subcellularLocation>
        <location evidence="1">Cell membrane</location>
        <topology evidence="1">Multi-pass membrane protein</topology>
    </subcellularLocation>
</comment>
<dbReference type="InterPro" id="IPR000515">
    <property type="entry name" value="MetI-like"/>
</dbReference>
<evidence type="ECO:0000256" key="4">
    <source>
        <dbReference type="ARBA" id="ARBA00022475"/>
    </source>
</evidence>
<feature type="transmembrane region" description="Helical" evidence="8">
    <location>
        <begin position="100"/>
        <end position="120"/>
    </location>
</feature>
<evidence type="ECO:0000256" key="2">
    <source>
        <dbReference type="ARBA" id="ARBA00007069"/>
    </source>
</evidence>
<evidence type="ECO:0000256" key="8">
    <source>
        <dbReference type="SAM" id="Phobius"/>
    </source>
</evidence>
<feature type="transmembrane region" description="Helical" evidence="8">
    <location>
        <begin position="40"/>
        <end position="62"/>
    </location>
</feature>
<comment type="similarity">
    <text evidence="2">Belongs to the binding-protein-dependent transport system permease family. CysTW subfamily.</text>
</comment>
<evidence type="ECO:0000259" key="9">
    <source>
        <dbReference type="PROSITE" id="PS50928"/>
    </source>
</evidence>
<keyword evidence="5 8" id="KW-0812">Transmembrane</keyword>
<gene>
    <name evidence="10" type="ORF">S12H4_21251</name>
</gene>
<proteinExistence type="inferred from homology"/>
<organism evidence="10">
    <name type="scientific">marine sediment metagenome</name>
    <dbReference type="NCBI Taxonomy" id="412755"/>
    <lineage>
        <taxon>unclassified sequences</taxon>
        <taxon>metagenomes</taxon>
        <taxon>ecological metagenomes</taxon>
    </lineage>
</organism>
<evidence type="ECO:0000313" key="10">
    <source>
        <dbReference type="EMBL" id="GAI81857.1"/>
    </source>
</evidence>
<name>X1RM70_9ZZZZ</name>
<dbReference type="GO" id="GO:0055085">
    <property type="term" value="P:transmembrane transport"/>
    <property type="evidence" value="ECO:0007669"/>
    <property type="project" value="InterPro"/>
</dbReference>
<accession>X1RM70</accession>
<evidence type="ECO:0000256" key="3">
    <source>
        <dbReference type="ARBA" id="ARBA00022448"/>
    </source>
</evidence>
<keyword evidence="3" id="KW-0813">Transport</keyword>
<dbReference type="InterPro" id="IPR035906">
    <property type="entry name" value="MetI-like_sf"/>
</dbReference>
<dbReference type="SUPFAM" id="SSF161098">
    <property type="entry name" value="MetI-like"/>
    <property type="match status" value="1"/>
</dbReference>
<dbReference type="PANTHER" id="PTHR42929:SF1">
    <property type="entry name" value="INNER MEMBRANE ABC TRANSPORTER PERMEASE PROTEIN YDCU-RELATED"/>
    <property type="match status" value="1"/>
</dbReference>
<feature type="transmembrane region" description="Helical" evidence="8">
    <location>
        <begin position="183"/>
        <end position="205"/>
    </location>
</feature>
<dbReference type="PANTHER" id="PTHR42929">
    <property type="entry name" value="INNER MEMBRANE ABC TRANSPORTER PERMEASE PROTEIN YDCU-RELATED-RELATED"/>
    <property type="match status" value="1"/>
</dbReference>
<feature type="transmembrane region" description="Helical" evidence="8">
    <location>
        <begin position="226"/>
        <end position="251"/>
    </location>
</feature>
<dbReference type="AlphaFoldDB" id="X1RM70"/>
<dbReference type="Pfam" id="PF00528">
    <property type="entry name" value="BPD_transp_1"/>
    <property type="match status" value="1"/>
</dbReference>
<feature type="domain" description="ABC transmembrane type-1" evidence="9">
    <location>
        <begin position="96"/>
        <end position="261"/>
    </location>
</feature>
<protein>
    <recommendedName>
        <fullName evidence="9">ABC transmembrane type-1 domain-containing protein</fullName>
    </recommendedName>
</protein>
<dbReference type="EMBL" id="BARW01010901">
    <property type="protein sequence ID" value="GAI81857.1"/>
    <property type="molecule type" value="Genomic_DNA"/>
</dbReference>
<evidence type="ECO:0000256" key="6">
    <source>
        <dbReference type="ARBA" id="ARBA00022989"/>
    </source>
</evidence>
<evidence type="ECO:0000256" key="5">
    <source>
        <dbReference type="ARBA" id="ARBA00022692"/>
    </source>
</evidence>